<keyword evidence="2" id="KW-0732">Signal</keyword>
<reference evidence="3 4" key="1">
    <citation type="submission" date="2020-08" db="EMBL/GenBank/DDBJ databases">
        <title>A Genomic Blueprint of the Chicken Gut Microbiome.</title>
        <authorList>
            <person name="Gilroy R."/>
            <person name="Ravi A."/>
            <person name="Getino M."/>
            <person name="Pursley I."/>
            <person name="Horton D.L."/>
            <person name="Alikhan N.-F."/>
            <person name="Baker D."/>
            <person name="Gharbi K."/>
            <person name="Hall N."/>
            <person name="Watson M."/>
            <person name="Adriaenssens E.M."/>
            <person name="Foster-Nyarko E."/>
            <person name="Jarju S."/>
            <person name="Secka A."/>
            <person name="Antonio M."/>
            <person name="Oren A."/>
            <person name="Chaudhuri R."/>
            <person name="La Ragione R.M."/>
            <person name="Hildebrand F."/>
            <person name="Pallen M.J."/>
        </authorList>
    </citation>
    <scope>NUCLEOTIDE SEQUENCE [LARGE SCALE GENOMIC DNA]</scope>
    <source>
        <strain evidence="3 4">Re1</strain>
    </source>
</reference>
<gene>
    <name evidence="3" type="ORF">H9633_03265</name>
</gene>
<name>A0ABR8W2R9_9MICO</name>
<feature type="compositionally biased region" description="Polar residues" evidence="1">
    <location>
        <begin position="35"/>
        <end position="45"/>
    </location>
</feature>
<evidence type="ECO:0000313" key="3">
    <source>
        <dbReference type="EMBL" id="MBD8011319.1"/>
    </source>
</evidence>
<organism evidence="3 4">
    <name type="scientific">Microbacterium commune</name>
    <dbReference type="NCBI Taxonomy" id="2762219"/>
    <lineage>
        <taxon>Bacteria</taxon>
        <taxon>Bacillati</taxon>
        <taxon>Actinomycetota</taxon>
        <taxon>Actinomycetes</taxon>
        <taxon>Micrococcales</taxon>
        <taxon>Microbacteriaceae</taxon>
        <taxon>Microbacterium</taxon>
    </lineage>
</organism>
<evidence type="ECO:0000256" key="1">
    <source>
        <dbReference type="SAM" id="MobiDB-lite"/>
    </source>
</evidence>
<protein>
    <submittedName>
        <fullName evidence="3">Uncharacterized protein</fullName>
    </submittedName>
</protein>
<keyword evidence="4" id="KW-1185">Reference proteome</keyword>
<evidence type="ECO:0000256" key="2">
    <source>
        <dbReference type="SAM" id="SignalP"/>
    </source>
</evidence>
<dbReference type="Proteomes" id="UP000611521">
    <property type="component" value="Unassembled WGS sequence"/>
</dbReference>
<feature type="region of interest" description="Disordered" evidence="1">
    <location>
        <begin position="35"/>
        <end position="79"/>
    </location>
</feature>
<accession>A0ABR8W2R9</accession>
<comment type="caution">
    <text evidence="3">The sequence shown here is derived from an EMBL/GenBank/DDBJ whole genome shotgun (WGS) entry which is preliminary data.</text>
</comment>
<dbReference type="PROSITE" id="PS51257">
    <property type="entry name" value="PROKAR_LIPOPROTEIN"/>
    <property type="match status" value="1"/>
</dbReference>
<dbReference type="EMBL" id="JACSPX010000001">
    <property type="protein sequence ID" value="MBD8011319.1"/>
    <property type="molecule type" value="Genomic_DNA"/>
</dbReference>
<sequence>MKRQVDSRIWIAAVLSVMLGLTGCTADFGAGAGNGTPSPAASTASVPDPDDVPPDTTDYSKDAGNEPQAYEYEEEPPPAESVVHTLCNLNQVYFDGLRTVKSGTPIVDDKLRRSVVGLTDLLDYWDTLRTQFPDAADDIDAGIAISQKWDEALLSRENGDDAAADKAMASAEKLVAELPKEAAADCVQ</sequence>
<evidence type="ECO:0000313" key="4">
    <source>
        <dbReference type="Proteomes" id="UP000611521"/>
    </source>
</evidence>
<feature type="signal peptide" evidence="2">
    <location>
        <begin position="1"/>
        <end position="26"/>
    </location>
</feature>
<dbReference type="RefSeq" id="WP_191712077.1">
    <property type="nucleotide sequence ID" value="NZ_JACSPX010000001.1"/>
</dbReference>
<proteinExistence type="predicted"/>
<feature type="chain" id="PRO_5046855882" evidence="2">
    <location>
        <begin position="27"/>
        <end position="188"/>
    </location>
</feature>